<gene>
    <name evidence="4" type="ORF">P879_11978</name>
</gene>
<dbReference type="Proteomes" id="UP000699462">
    <property type="component" value="Unassembled WGS sequence"/>
</dbReference>
<feature type="binding site" evidence="3">
    <location>
        <position position="74"/>
    </location>
    <ligand>
        <name>Zn(2+)</name>
        <dbReference type="ChEBI" id="CHEBI:29105"/>
        <label>2</label>
    </ligand>
</feature>
<dbReference type="InterPro" id="IPR017850">
    <property type="entry name" value="Alkaline_phosphatase_core_sf"/>
</dbReference>
<feature type="non-terminal residue" evidence="4">
    <location>
        <position position="1"/>
    </location>
</feature>
<dbReference type="SUPFAM" id="SSF53649">
    <property type="entry name" value="Alkaline phosphatase-like"/>
    <property type="match status" value="1"/>
</dbReference>
<evidence type="ECO:0000256" key="2">
    <source>
        <dbReference type="ARBA" id="ARBA00022553"/>
    </source>
</evidence>
<sequence>MNTCSNSALSDSFDIPERFVDPICVLGCWVTDICATRLKYTRYALTETLALEKAVKTATKHVNLDETLMVVTADHSHAYGVIGYANRRRQVLNLDNSRLALDGYPYHISAYFSGPGGSAKQPRGDPSNDRIF</sequence>
<dbReference type="GO" id="GO:0004035">
    <property type="term" value="F:alkaline phosphatase activity"/>
    <property type="evidence" value="ECO:0007669"/>
    <property type="project" value="UniProtKB-EC"/>
</dbReference>
<feature type="binding site" evidence="3">
    <location>
        <position position="75"/>
    </location>
    <ligand>
        <name>Zn(2+)</name>
        <dbReference type="ChEBI" id="CHEBI:29105"/>
        <label>2</label>
    </ligand>
</feature>
<proteinExistence type="predicted"/>
<organism evidence="4 5">
    <name type="scientific">Paragonimus westermani</name>
    <dbReference type="NCBI Taxonomy" id="34504"/>
    <lineage>
        <taxon>Eukaryota</taxon>
        <taxon>Metazoa</taxon>
        <taxon>Spiralia</taxon>
        <taxon>Lophotrochozoa</taxon>
        <taxon>Platyhelminthes</taxon>
        <taxon>Trematoda</taxon>
        <taxon>Digenea</taxon>
        <taxon>Plagiorchiida</taxon>
        <taxon>Troglotremata</taxon>
        <taxon>Troglotrematidae</taxon>
        <taxon>Paragonimus</taxon>
    </lineage>
</organism>
<keyword evidence="3" id="KW-0862">Zinc</keyword>
<accession>A0A8T0D8X0</accession>
<keyword evidence="2" id="KW-0597">Phosphoprotein</keyword>
<name>A0A8T0D8X0_9TREM</name>
<dbReference type="EC" id="3.1.3.1" evidence="1"/>
<evidence type="ECO:0000256" key="1">
    <source>
        <dbReference type="ARBA" id="ARBA00012647"/>
    </source>
</evidence>
<protein>
    <recommendedName>
        <fullName evidence="1">alkaline phosphatase</fullName>
        <ecNumber evidence="1">3.1.3.1</ecNumber>
    </recommendedName>
</protein>
<dbReference type="AlphaFoldDB" id="A0A8T0D8X0"/>
<evidence type="ECO:0000256" key="3">
    <source>
        <dbReference type="PIRSR" id="PIRSR601952-2"/>
    </source>
</evidence>
<dbReference type="InterPro" id="IPR001952">
    <property type="entry name" value="Alkaline_phosphatase"/>
</dbReference>
<dbReference type="PANTHER" id="PTHR11596">
    <property type="entry name" value="ALKALINE PHOSPHATASE"/>
    <property type="match status" value="1"/>
</dbReference>
<dbReference type="PANTHER" id="PTHR11596:SF5">
    <property type="entry name" value="ALKALINE PHOSPHATASE"/>
    <property type="match status" value="1"/>
</dbReference>
<keyword evidence="3" id="KW-0479">Metal-binding</keyword>
<comment type="caution">
    <text evidence="4">The sequence shown here is derived from an EMBL/GenBank/DDBJ whole genome shotgun (WGS) entry which is preliminary data.</text>
</comment>
<evidence type="ECO:0000313" key="5">
    <source>
        <dbReference type="Proteomes" id="UP000699462"/>
    </source>
</evidence>
<dbReference type="Gene3D" id="3.40.720.10">
    <property type="entry name" value="Alkaline Phosphatase, subunit A"/>
    <property type="match status" value="1"/>
</dbReference>
<reference evidence="4 5" key="1">
    <citation type="submission" date="2019-07" db="EMBL/GenBank/DDBJ databases">
        <title>Annotation for the trematode Paragonimus westermani.</title>
        <authorList>
            <person name="Choi Y.-J."/>
        </authorList>
    </citation>
    <scope>NUCLEOTIDE SEQUENCE [LARGE SCALE GENOMIC DNA]</scope>
    <source>
        <strain evidence="4">180907_Pwestermani</strain>
    </source>
</reference>
<dbReference type="GO" id="GO:0046872">
    <property type="term" value="F:metal ion binding"/>
    <property type="evidence" value="ECO:0007669"/>
    <property type="project" value="UniProtKB-KW"/>
</dbReference>
<comment type="cofactor">
    <cofactor evidence="3">
        <name>Zn(2+)</name>
        <dbReference type="ChEBI" id="CHEBI:29105"/>
    </cofactor>
    <text evidence="3">Binds 2 Zn(2+) ions.</text>
</comment>
<evidence type="ECO:0000313" key="4">
    <source>
        <dbReference type="EMBL" id="KAF8563107.1"/>
    </source>
</evidence>
<dbReference type="EMBL" id="JTDF01014410">
    <property type="protein sequence ID" value="KAF8563107.1"/>
    <property type="molecule type" value="Genomic_DNA"/>
</dbReference>
<dbReference type="Pfam" id="PF00245">
    <property type="entry name" value="Alk_phosphatase"/>
    <property type="match status" value="1"/>
</dbReference>
<keyword evidence="5" id="KW-1185">Reference proteome</keyword>
<dbReference type="OrthoDB" id="6282884at2759"/>